<name>A0A077LUA9_9MICO</name>
<evidence type="ECO:0000313" key="1">
    <source>
        <dbReference type="EMBL" id="CCH76167.1"/>
    </source>
</evidence>
<comment type="caution">
    <text evidence="1">The sequence shown here is derived from an EMBL/GenBank/DDBJ whole genome shotgun (WGS) entry which is preliminary data.</text>
</comment>
<dbReference type="EMBL" id="CAJB01000013">
    <property type="protein sequence ID" value="CCH76167.1"/>
    <property type="molecule type" value="Genomic_DNA"/>
</dbReference>
<dbReference type="Proteomes" id="UP000035721">
    <property type="component" value="Unassembled WGS sequence"/>
</dbReference>
<protein>
    <submittedName>
        <fullName evidence="1">Uncharacterized protein</fullName>
    </submittedName>
</protein>
<evidence type="ECO:0000313" key="2">
    <source>
        <dbReference type="Proteomes" id="UP000035721"/>
    </source>
</evidence>
<accession>A0A077LUA9</accession>
<sequence length="46" mass="5414">MTISLAKYRWQLRARTRVANAVLVLRENPRNVRYADLAEVREHCSS</sequence>
<dbReference type="RefSeq" id="WP_157635313.1">
    <property type="nucleotide sequence ID" value="NZ_HF570958.1"/>
</dbReference>
<proteinExistence type="predicted"/>
<reference evidence="1 2" key="1">
    <citation type="journal article" date="2013" name="ISME J.">
        <title>A metabolic model for members of the genus Tetrasphaera involved in enhanced biological phosphorus removal.</title>
        <authorList>
            <person name="Kristiansen R."/>
            <person name="Nguyen H.T.T."/>
            <person name="Saunders A.M."/>
            <person name="Nielsen J.L."/>
            <person name="Wimmer R."/>
            <person name="Le V.Q."/>
            <person name="McIlroy S.J."/>
            <person name="Petrovski S."/>
            <person name="Seviour R.J."/>
            <person name="Calteau A."/>
            <person name="Nielsen K.L."/>
            <person name="Nielsen P.H."/>
        </authorList>
    </citation>
    <scope>NUCLEOTIDE SEQUENCE [LARGE SCALE GENOMIC DNA]</scope>
    <source>
        <strain evidence="1 2">T1-X7</strain>
    </source>
</reference>
<dbReference type="AlphaFoldDB" id="A0A077LUA9"/>
<keyword evidence="2" id="KW-1185">Reference proteome</keyword>
<gene>
    <name evidence="1" type="ORF">BN12_110023</name>
</gene>
<organism evidence="1 2">
    <name type="scientific">Nostocoides japonicum T1-X7</name>
    <dbReference type="NCBI Taxonomy" id="1194083"/>
    <lineage>
        <taxon>Bacteria</taxon>
        <taxon>Bacillati</taxon>
        <taxon>Actinomycetota</taxon>
        <taxon>Actinomycetes</taxon>
        <taxon>Micrococcales</taxon>
        <taxon>Intrasporangiaceae</taxon>
        <taxon>Nostocoides</taxon>
    </lineage>
</organism>